<proteinExistence type="predicted"/>
<dbReference type="RefSeq" id="WP_253021102.1">
    <property type="nucleotide sequence ID" value="NZ_JAOSHN010000009.1"/>
</dbReference>
<dbReference type="SUPFAM" id="SSF53756">
    <property type="entry name" value="UDP-Glycosyltransferase/glycogen phosphorylase"/>
    <property type="match status" value="1"/>
</dbReference>
<dbReference type="InterPro" id="IPR050194">
    <property type="entry name" value="Glycosyltransferase_grp1"/>
</dbReference>
<dbReference type="InterPro" id="IPR001296">
    <property type="entry name" value="Glyco_trans_1"/>
</dbReference>
<organism evidence="3 4">
    <name type="scientific">Hominibacterium faecale</name>
    <dbReference type="NCBI Taxonomy" id="2839743"/>
    <lineage>
        <taxon>Bacteria</taxon>
        <taxon>Bacillati</taxon>
        <taxon>Bacillota</taxon>
        <taxon>Clostridia</taxon>
        <taxon>Peptostreptococcales</taxon>
        <taxon>Anaerovoracaceae</taxon>
        <taxon>Hominibacterium</taxon>
    </lineage>
</organism>
<reference evidence="3" key="1">
    <citation type="submission" date="2022-09" db="EMBL/GenBank/DDBJ databases">
        <title>Culturomic study of gut microbiota in children with autism spectrum disorder.</title>
        <authorList>
            <person name="Efimov B.A."/>
            <person name="Chaplin A.V."/>
            <person name="Sokolova S.R."/>
            <person name="Pikina A.P."/>
            <person name="Korzhanova M."/>
            <person name="Belova V."/>
            <person name="Korostin D."/>
        </authorList>
    </citation>
    <scope>NUCLEOTIDE SEQUENCE</scope>
    <source>
        <strain evidence="3">ASD5510</strain>
    </source>
</reference>
<keyword evidence="4" id="KW-1185">Reference proteome</keyword>
<dbReference type="Pfam" id="PF00534">
    <property type="entry name" value="Glycos_transf_1"/>
    <property type="match status" value="1"/>
</dbReference>
<dbReference type="Proteomes" id="UP001065549">
    <property type="component" value="Unassembled WGS sequence"/>
</dbReference>
<evidence type="ECO:0000313" key="4">
    <source>
        <dbReference type="Proteomes" id="UP001065549"/>
    </source>
</evidence>
<comment type="caution">
    <text evidence="3">The sequence shown here is derived from an EMBL/GenBank/DDBJ whole genome shotgun (WGS) entry which is preliminary data.</text>
</comment>
<dbReference type="AlphaFoldDB" id="A0A9J6QY67"/>
<sequence>MKVLHINSYYTLAPLYKNLYDEQQLGGCDIDVYVSCRKGQKILTKNFGTYSKLSYDFNTLDRLFFYRKHRKILASIKKEYNFNSYDVIHAHSLFSNGYIAYKLNQLYNIPYIVAVRNTDVNVFFKRMPYLRKLGVDILRKASGIVFISEPYKHYVLEQYIPQDEADIFKMKTTVIPNGINKFWLENLNFKQKAEIKHNEIKILCVGDIDKNKNYLTTLNACIELNNRNYNTEFHVVGRVIDQKIFKSLQKFSGFYYHGTMHKEQLLQLYRKYDIFVMPSKAETFGLVYAEAISQGMPVIYTKDQGFDGQFKDGEVGFAVKYDNVPEIVQRIVYIYDNLAVFSKRCSEYANKFSWKRICLEYKKIYLEVKRNVI</sequence>
<evidence type="ECO:0000313" key="3">
    <source>
        <dbReference type="EMBL" id="MCU7380405.1"/>
    </source>
</evidence>
<evidence type="ECO:0000259" key="2">
    <source>
        <dbReference type="Pfam" id="PF13439"/>
    </source>
</evidence>
<dbReference type="Gene3D" id="3.40.50.2000">
    <property type="entry name" value="Glycogen Phosphorylase B"/>
    <property type="match status" value="2"/>
</dbReference>
<dbReference type="Pfam" id="PF13439">
    <property type="entry name" value="Glyco_transf_4"/>
    <property type="match status" value="1"/>
</dbReference>
<accession>A0A9J6QY67</accession>
<dbReference type="CDD" id="cd03801">
    <property type="entry name" value="GT4_PimA-like"/>
    <property type="match status" value="1"/>
</dbReference>
<dbReference type="PANTHER" id="PTHR45947:SF3">
    <property type="entry name" value="SULFOQUINOVOSYL TRANSFERASE SQD2"/>
    <property type="match status" value="1"/>
</dbReference>
<feature type="domain" description="Glycosyl transferase family 1" evidence="1">
    <location>
        <begin position="189"/>
        <end position="351"/>
    </location>
</feature>
<dbReference type="EMBL" id="JAOSHN010000009">
    <property type="protein sequence ID" value="MCU7380405.1"/>
    <property type="molecule type" value="Genomic_DNA"/>
</dbReference>
<protein>
    <submittedName>
        <fullName evidence="3">Glycosyltransferase family 4 protein</fullName>
    </submittedName>
</protein>
<dbReference type="InterPro" id="IPR028098">
    <property type="entry name" value="Glyco_trans_4-like_N"/>
</dbReference>
<name>A0A9J6QY67_9FIRM</name>
<gene>
    <name evidence="3" type="ORF">OBO34_19010</name>
</gene>
<dbReference type="GO" id="GO:0016757">
    <property type="term" value="F:glycosyltransferase activity"/>
    <property type="evidence" value="ECO:0007669"/>
    <property type="project" value="InterPro"/>
</dbReference>
<feature type="domain" description="Glycosyltransferase subfamily 4-like N-terminal" evidence="2">
    <location>
        <begin position="27"/>
        <end position="180"/>
    </location>
</feature>
<dbReference type="PANTHER" id="PTHR45947">
    <property type="entry name" value="SULFOQUINOVOSYL TRANSFERASE SQD2"/>
    <property type="match status" value="1"/>
</dbReference>
<evidence type="ECO:0000259" key="1">
    <source>
        <dbReference type="Pfam" id="PF00534"/>
    </source>
</evidence>